<comment type="caution">
    <text evidence="4">The sequence shown here is derived from an EMBL/GenBank/DDBJ whole genome shotgun (WGS) entry which is preliminary data.</text>
</comment>
<dbReference type="EMBL" id="JAGQHR010000689">
    <property type="protein sequence ID" value="MCA9729425.1"/>
    <property type="molecule type" value="Genomic_DNA"/>
</dbReference>
<evidence type="ECO:0000259" key="2">
    <source>
        <dbReference type="Pfam" id="PF02625"/>
    </source>
</evidence>
<accession>A0A956M3Q7</accession>
<sequence>MGTRETYLRLEEWLRTGPAATATVIRTRGSTPREVGAKMLVDASRTFGTIGGGCGEAEVVQLARTLLSEGNRRRGIVHIDLTESAWETSDRICGGTMDVLVETWPSPSPSPSPSDPTDAGQSVWTLLRRNDGFVRVVSLPEGTDRFWSPSTENVTSGVPTGELADRCDTAWRAGRSRIDELPSTTASESATARFFEVVSPRRTLIVCGAGHIAEPLVSMAAWLDLSVVVIDDRPDFACRERFPGASTILAQPFPEALSSLEITERTLAVLVTRGHRHDEACLRLLLDTRAQYIGMLGSRRRVRAIVGQLQSEGHAPDRLARVWAPIGLDLGADTPAEIAISILAEIVALLHRAADADDSGAERNVPEAAHRHLRERRHHHVTPPPPDGESPDHREGSSDP</sequence>
<evidence type="ECO:0000256" key="1">
    <source>
        <dbReference type="SAM" id="MobiDB-lite"/>
    </source>
</evidence>
<evidence type="ECO:0000313" key="4">
    <source>
        <dbReference type="EMBL" id="MCA9729425.1"/>
    </source>
</evidence>
<dbReference type="AlphaFoldDB" id="A0A956M3Q7"/>
<dbReference type="InterPro" id="IPR003777">
    <property type="entry name" value="XdhC_CoxI"/>
</dbReference>
<reference evidence="4" key="1">
    <citation type="submission" date="2020-04" db="EMBL/GenBank/DDBJ databases">
        <authorList>
            <person name="Zhang T."/>
        </authorList>
    </citation>
    <scope>NUCLEOTIDE SEQUENCE</scope>
    <source>
        <strain evidence="4">HKST-UBA01</strain>
    </source>
</reference>
<evidence type="ECO:0000313" key="5">
    <source>
        <dbReference type="Proteomes" id="UP000697710"/>
    </source>
</evidence>
<dbReference type="Pfam" id="PF13478">
    <property type="entry name" value="XdhC_C"/>
    <property type="match status" value="1"/>
</dbReference>
<feature type="compositionally biased region" description="Basic and acidic residues" evidence="1">
    <location>
        <begin position="357"/>
        <end position="370"/>
    </location>
</feature>
<name>A0A956M3Q7_UNCEI</name>
<dbReference type="Pfam" id="PF02625">
    <property type="entry name" value="XdhC_CoxI"/>
    <property type="match status" value="1"/>
</dbReference>
<dbReference type="PANTHER" id="PTHR30388">
    <property type="entry name" value="ALDEHYDE OXIDOREDUCTASE MOLYBDENUM COFACTOR ASSEMBLY PROTEIN"/>
    <property type="match status" value="1"/>
</dbReference>
<organism evidence="4 5">
    <name type="scientific">Eiseniibacteriota bacterium</name>
    <dbReference type="NCBI Taxonomy" id="2212470"/>
    <lineage>
        <taxon>Bacteria</taxon>
        <taxon>Candidatus Eiseniibacteriota</taxon>
    </lineage>
</organism>
<feature type="region of interest" description="Disordered" evidence="1">
    <location>
        <begin position="357"/>
        <end position="400"/>
    </location>
</feature>
<dbReference type="PANTHER" id="PTHR30388:SF6">
    <property type="entry name" value="XANTHINE DEHYDROGENASE SUBUNIT A-RELATED"/>
    <property type="match status" value="1"/>
</dbReference>
<evidence type="ECO:0000259" key="3">
    <source>
        <dbReference type="Pfam" id="PF13478"/>
    </source>
</evidence>
<reference evidence="4" key="2">
    <citation type="journal article" date="2021" name="Microbiome">
        <title>Successional dynamics and alternative stable states in a saline activated sludge microbial community over 9 years.</title>
        <authorList>
            <person name="Wang Y."/>
            <person name="Ye J."/>
            <person name="Ju F."/>
            <person name="Liu L."/>
            <person name="Boyd J.A."/>
            <person name="Deng Y."/>
            <person name="Parks D.H."/>
            <person name="Jiang X."/>
            <person name="Yin X."/>
            <person name="Woodcroft B.J."/>
            <person name="Tyson G.W."/>
            <person name="Hugenholtz P."/>
            <person name="Polz M.F."/>
            <person name="Zhang T."/>
        </authorList>
    </citation>
    <scope>NUCLEOTIDE SEQUENCE</scope>
    <source>
        <strain evidence="4">HKST-UBA01</strain>
    </source>
</reference>
<dbReference type="Gene3D" id="3.40.50.720">
    <property type="entry name" value="NAD(P)-binding Rossmann-like Domain"/>
    <property type="match status" value="1"/>
</dbReference>
<feature type="domain" description="XdhC- CoxI" evidence="2">
    <location>
        <begin position="16"/>
        <end position="79"/>
    </location>
</feature>
<dbReference type="InterPro" id="IPR052698">
    <property type="entry name" value="MoCofactor_Util/Proc"/>
</dbReference>
<feature type="compositionally biased region" description="Basic residues" evidence="1">
    <location>
        <begin position="371"/>
        <end position="381"/>
    </location>
</feature>
<proteinExistence type="predicted"/>
<gene>
    <name evidence="4" type="ORF">KC729_17185</name>
</gene>
<protein>
    <submittedName>
        <fullName evidence="4">XdhC family protein</fullName>
    </submittedName>
</protein>
<feature type="domain" description="XdhC Rossmann" evidence="3">
    <location>
        <begin position="204"/>
        <end position="346"/>
    </location>
</feature>
<dbReference type="InterPro" id="IPR027051">
    <property type="entry name" value="XdhC_Rossmann_dom"/>
</dbReference>
<dbReference type="Proteomes" id="UP000697710">
    <property type="component" value="Unassembled WGS sequence"/>
</dbReference>
<feature type="compositionally biased region" description="Basic and acidic residues" evidence="1">
    <location>
        <begin position="390"/>
        <end position="400"/>
    </location>
</feature>